<accession>A0AAV9K0U1</accession>
<evidence type="ECO:0000313" key="1">
    <source>
        <dbReference type="EMBL" id="KAK4706776.1"/>
    </source>
</evidence>
<dbReference type="Proteomes" id="UP001311915">
    <property type="component" value="Unassembled WGS sequence"/>
</dbReference>
<protein>
    <submittedName>
        <fullName evidence="1">Uncharacterized protein</fullName>
    </submittedName>
</protein>
<dbReference type="EMBL" id="JAWPEI010000051">
    <property type="protein sequence ID" value="KAK4706776.1"/>
    <property type="molecule type" value="Genomic_DNA"/>
</dbReference>
<sequence length="60" mass="6969">MNQEARVWLKIVMNYLILGLHFTEVTRDRVCLVYALMKDLPINVGTVLKSAMRKARVHRG</sequence>
<reference evidence="1 2" key="1">
    <citation type="submission" date="2023-10" db="EMBL/GenBank/DDBJ databases">
        <title>Genome-Wide Identification Analysis in wild type Solanum Pinnatisectum Reveals Some Genes Defensing Phytophthora Infestans.</title>
        <authorList>
            <person name="Sun C."/>
        </authorList>
    </citation>
    <scope>NUCLEOTIDE SEQUENCE [LARGE SCALE GENOMIC DNA]</scope>
    <source>
        <strain evidence="1">LQN</strain>
        <tissue evidence="1">Leaf</tissue>
    </source>
</reference>
<comment type="caution">
    <text evidence="1">The sequence shown here is derived from an EMBL/GenBank/DDBJ whole genome shotgun (WGS) entry which is preliminary data.</text>
</comment>
<evidence type="ECO:0000313" key="2">
    <source>
        <dbReference type="Proteomes" id="UP001311915"/>
    </source>
</evidence>
<name>A0AAV9K0U1_9SOLN</name>
<keyword evidence="2" id="KW-1185">Reference proteome</keyword>
<dbReference type="AlphaFoldDB" id="A0AAV9K0U1"/>
<proteinExistence type="predicted"/>
<gene>
    <name evidence="1" type="ORF">R3W88_033685</name>
</gene>
<organism evidence="1 2">
    <name type="scientific">Solanum pinnatisectum</name>
    <name type="common">tansyleaf nightshade</name>
    <dbReference type="NCBI Taxonomy" id="50273"/>
    <lineage>
        <taxon>Eukaryota</taxon>
        <taxon>Viridiplantae</taxon>
        <taxon>Streptophyta</taxon>
        <taxon>Embryophyta</taxon>
        <taxon>Tracheophyta</taxon>
        <taxon>Spermatophyta</taxon>
        <taxon>Magnoliopsida</taxon>
        <taxon>eudicotyledons</taxon>
        <taxon>Gunneridae</taxon>
        <taxon>Pentapetalae</taxon>
        <taxon>asterids</taxon>
        <taxon>lamiids</taxon>
        <taxon>Solanales</taxon>
        <taxon>Solanaceae</taxon>
        <taxon>Solanoideae</taxon>
        <taxon>Solaneae</taxon>
        <taxon>Solanum</taxon>
    </lineage>
</organism>